<dbReference type="GeneID" id="54285449"/>
<evidence type="ECO:0000313" key="3">
    <source>
        <dbReference type="Proteomes" id="UP000799778"/>
    </source>
</evidence>
<evidence type="ECO:0000256" key="1">
    <source>
        <dbReference type="SAM" id="MobiDB-lite"/>
    </source>
</evidence>
<reference evidence="2" key="1">
    <citation type="journal article" date="2020" name="Stud. Mycol.">
        <title>101 Dothideomycetes genomes: a test case for predicting lifestyles and emergence of pathogens.</title>
        <authorList>
            <person name="Haridas S."/>
            <person name="Albert R."/>
            <person name="Binder M."/>
            <person name="Bloem J."/>
            <person name="Labutti K."/>
            <person name="Salamov A."/>
            <person name="Andreopoulos B."/>
            <person name="Baker S."/>
            <person name="Barry K."/>
            <person name="Bills G."/>
            <person name="Bluhm B."/>
            <person name="Cannon C."/>
            <person name="Castanera R."/>
            <person name="Culley D."/>
            <person name="Daum C."/>
            <person name="Ezra D."/>
            <person name="Gonzalez J."/>
            <person name="Henrissat B."/>
            <person name="Kuo A."/>
            <person name="Liang C."/>
            <person name="Lipzen A."/>
            <person name="Lutzoni F."/>
            <person name="Magnuson J."/>
            <person name="Mondo S."/>
            <person name="Nolan M."/>
            <person name="Ohm R."/>
            <person name="Pangilinan J."/>
            <person name="Park H.-J."/>
            <person name="Ramirez L."/>
            <person name="Alfaro M."/>
            <person name="Sun H."/>
            <person name="Tritt A."/>
            <person name="Yoshinaga Y."/>
            <person name="Zwiers L.-H."/>
            <person name="Turgeon B."/>
            <person name="Goodwin S."/>
            <person name="Spatafora J."/>
            <person name="Crous P."/>
            <person name="Grigoriev I."/>
        </authorList>
    </citation>
    <scope>NUCLEOTIDE SEQUENCE</scope>
    <source>
        <strain evidence="2">CBS 175.79</strain>
    </source>
</reference>
<dbReference type="AlphaFoldDB" id="A0A6A5XTV7"/>
<dbReference type="RefSeq" id="XP_033384685.1">
    <property type="nucleotide sequence ID" value="XM_033528052.1"/>
</dbReference>
<accession>A0A6A5XTV7</accession>
<keyword evidence="3" id="KW-1185">Reference proteome</keyword>
<gene>
    <name evidence="2" type="ORF">BU24DRAFT_422694</name>
</gene>
<evidence type="ECO:0000313" key="2">
    <source>
        <dbReference type="EMBL" id="KAF2016346.1"/>
    </source>
</evidence>
<organism evidence="2 3">
    <name type="scientific">Aaosphaeria arxii CBS 175.79</name>
    <dbReference type="NCBI Taxonomy" id="1450172"/>
    <lineage>
        <taxon>Eukaryota</taxon>
        <taxon>Fungi</taxon>
        <taxon>Dikarya</taxon>
        <taxon>Ascomycota</taxon>
        <taxon>Pezizomycotina</taxon>
        <taxon>Dothideomycetes</taxon>
        <taxon>Pleosporomycetidae</taxon>
        <taxon>Pleosporales</taxon>
        <taxon>Pleosporales incertae sedis</taxon>
        <taxon>Aaosphaeria</taxon>
    </lineage>
</organism>
<feature type="compositionally biased region" description="Low complexity" evidence="1">
    <location>
        <begin position="46"/>
        <end position="56"/>
    </location>
</feature>
<dbReference type="OrthoDB" id="5341924at2759"/>
<dbReference type="Proteomes" id="UP000799778">
    <property type="component" value="Unassembled WGS sequence"/>
</dbReference>
<feature type="region of interest" description="Disordered" evidence="1">
    <location>
        <begin position="44"/>
        <end position="66"/>
    </location>
</feature>
<sequence>MCTANAWSRSALTHAFRTTSRRSPSALTVPDFLVPAAARLPCRPLTTSTNADTSTTRPRRIDDHVVSNPTSTFRGLHPSVYADQARSFITTQIPLPNPYVRDDIHSWLKNLDLFLPSHLRGLSDATQQDQETHYKLSSVDFARYLNEAHASRHDLLSHIGLVNKQWPTVVWIVKKLMEDGVHTSEPSLRPEPLPFLESEDSVPGSLDALTGAPIVISHSRTVATSLQCSLDEATAAPDSIDPGHVSVKKALGLVWRSLGFMILAATQDGKSGEPKVMLHVLEIIAYLHHAGLIPDSIYTQRPFPDSHAIQQPPTLHLLSSKILTALSDASWRAHEASATHAKDRKNASYFLGHEIPGSRYKVQVQEVAPELWLELVLWSCLHGGWILDGAVILEKMHARGGDSPWKLISWRELLNAEQEESAPGWRLFGQRAQVEATKAQDRARAHHTISSEIVTAFIDGLVSLVRVGVGARGTDPDELIDHIKSLKQILDTNALSLGYANWDTIVVRLIESGGIVPETRPELALKLVDLASRFGSEVASANAPPRTAGPGASPPYFFEPSATSISILHRTMRSFVKLGGISGAMTTLNTLQEFTDANKQRSVERFFESLRTGTPENSQLSADSPVEFPAFEPQLPIPLLARLLDLATDAKLYDLGRAFLDSDALDGPLIKREMYAHWNMAASLVKYGTLSGDNDLVMEIVKKTGAWSSASNAQQLPPPLVIALICCQIRLQNWESVKGMQGYMSKNPQYQPRPIIIATFVAELLRLSNDAQSKGREKACEAFESLLFDWEHFLMHELRSEVYCMLGILSSVDSTWKDFASKFLAMSARLKITLSTKNFNEVLQGVLDGYGSFKGMELAEKWCHDAPKAYETYKSPGGVPTMPRFRAGPSEEYARQPDNIVIQQASGSRLVLQGRVSANRQTVWAIIRKAQQELAEQDANDAAPTSDTRLQARETLRWAAKMLYYMGSEHEDIVRDFGSLAQVAELEAPPLPRSMIGISEDPQSS</sequence>
<dbReference type="EMBL" id="ML978069">
    <property type="protein sequence ID" value="KAF2016346.1"/>
    <property type="molecule type" value="Genomic_DNA"/>
</dbReference>
<name>A0A6A5XTV7_9PLEO</name>
<protein>
    <submittedName>
        <fullName evidence="2">Uncharacterized protein</fullName>
    </submittedName>
</protein>
<proteinExistence type="predicted"/>